<evidence type="ECO:0000313" key="1">
    <source>
        <dbReference type="EMBL" id="GBP92365.1"/>
    </source>
</evidence>
<gene>
    <name evidence="1" type="ORF">EVAR_84846_1</name>
</gene>
<evidence type="ECO:0000313" key="2">
    <source>
        <dbReference type="Proteomes" id="UP000299102"/>
    </source>
</evidence>
<protein>
    <submittedName>
        <fullName evidence="1">Uncharacterized protein</fullName>
    </submittedName>
</protein>
<dbReference type="Proteomes" id="UP000299102">
    <property type="component" value="Unassembled WGS sequence"/>
</dbReference>
<name>A0A4C2A083_EUMVA</name>
<accession>A0A4C2A083</accession>
<comment type="caution">
    <text evidence="1">The sequence shown here is derived from an EMBL/GenBank/DDBJ whole genome shotgun (WGS) entry which is preliminary data.</text>
</comment>
<sequence length="154" mass="17741">MSRQFEKASKSTEALLKSLSSAQQRAAAPLAGRHWRRARPSRAHFKLHPHYLKDKIQPRGNLPSRKTLLRTKFQDPEFTKCPVGLDSLARSENLRHKRLYLLITVLRTFHANKAHLQEIADSHIHQGARSVKNNQHNLVRQAAVMQWSKSDETL</sequence>
<dbReference type="EMBL" id="BGZK01002269">
    <property type="protein sequence ID" value="GBP92365.1"/>
    <property type="molecule type" value="Genomic_DNA"/>
</dbReference>
<dbReference type="AlphaFoldDB" id="A0A4C2A083"/>
<proteinExistence type="predicted"/>
<reference evidence="1 2" key="1">
    <citation type="journal article" date="2019" name="Commun. Biol.">
        <title>The bagworm genome reveals a unique fibroin gene that provides high tensile strength.</title>
        <authorList>
            <person name="Kono N."/>
            <person name="Nakamura H."/>
            <person name="Ohtoshi R."/>
            <person name="Tomita M."/>
            <person name="Numata K."/>
            <person name="Arakawa K."/>
        </authorList>
    </citation>
    <scope>NUCLEOTIDE SEQUENCE [LARGE SCALE GENOMIC DNA]</scope>
</reference>
<organism evidence="1 2">
    <name type="scientific">Eumeta variegata</name>
    <name type="common">Bagworm moth</name>
    <name type="synonym">Eumeta japonica</name>
    <dbReference type="NCBI Taxonomy" id="151549"/>
    <lineage>
        <taxon>Eukaryota</taxon>
        <taxon>Metazoa</taxon>
        <taxon>Ecdysozoa</taxon>
        <taxon>Arthropoda</taxon>
        <taxon>Hexapoda</taxon>
        <taxon>Insecta</taxon>
        <taxon>Pterygota</taxon>
        <taxon>Neoptera</taxon>
        <taxon>Endopterygota</taxon>
        <taxon>Lepidoptera</taxon>
        <taxon>Glossata</taxon>
        <taxon>Ditrysia</taxon>
        <taxon>Tineoidea</taxon>
        <taxon>Psychidae</taxon>
        <taxon>Oiketicinae</taxon>
        <taxon>Eumeta</taxon>
    </lineage>
</organism>
<keyword evidence="2" id="KW-1185">Reference proteome</keyword>